<dbReference type="EMBL" id="BSXU01009898">
    <property type="protein sequence ID" value="GME70034.1"/>
    <property type="molecule type" value="Genomic_DNA"/>
</dbReference>
<keyword evidence="9 10" id="KW-0961">Cell wall biogenesis/degradation</keyword>
<dbReference type="GO" id="GO:0004100">
    <property type="term" value="F:chitin synthase activity"/>
    <property type="evidence" value="ECO:0007669"/>
    <property type="project" value="UniProtKB-UniRule"/>
</dbReference>
<dbReference type="PANTHER" id="PTHR22914:SF9">
    <property type="entry name" value="CHITIN SYNTHASE 1"/>
    <property type="match status" value="1"/>
</dbReference>
<keyword evidence="8" id="KW-0472">Membrane</keyword>
<keyword evidence="6" id="KW-0812">Transmembrane</keyword>
<dbReference type="Proteomes" id="UP001165063">
    <property type="component" value="Unassembled WGS sequence"/>
</dbReference>
<comment type="similarity">
    <text evidence="10">Belongs to the chitin synthase family.</text>
</comment>
<dbReference type="InterPro" id="IPR004835">
    <property type="entry name" value="Chitin_synth"/>
</dbReference>
<dbReference type="OrthoDB" id="26569at2759"/>
<reference evidence="12" key="1">
    <citation type="submission" date="2023-04" db="EMBL/GenBank/DDBJ databases">
        <title>Ambrosiozyma monospora NBRC 1965.</title>
        <authorList>
            <person name="Ichikawa N."/>
            <person name="Sato H."/>
            <person name="Tonouchi N."/>
        </authorList>
    </citation>
    <scope>NUCLEOTIDE SEQUENCE</scope>
    <source>
        <strain evidence="12">NBRC 1965</strain>
    </source>
</reference>
<evidence type="ECO:0000256" key="5">
    <source>
        <dbReference type="ARBA" id="ARBA00022679"/>
    </source>
</evidence>
<protein>
    <recommendedName>
        <fullName evidence="2 10">Chitin synthase</fullName>
        <ecNumber evidence="2 10">2.4.1.16</ecNumber>
    </recommendedName>
</protein>
<evidence type="ECO:0000256" key="9">
    <source>
        <dbReference type="ARBA" id="ARBA00023316"/>
    </source>
</evidence>
<gene>
    <name evidence="12" type="ORF">Amon01_000914000</name>
</gene>
<evidence type="ECO:0000256" key="6">
    <source>
        <dbReference type="ARBA" id="ARBA00022692"/>
    </source>
</evidence>
<organism evidence="12 13">
    <name type="scientific">Ambrosiozyma monospora</name>
    <name type="common">Yeast</name>
    <name type="synonym">Endomycopsis monosporus</name>
    <dbReference type="NCBI Taxonomy" id="43982"/>
    <lineage>
        <taxon>Eukaryota</taxon>
        <taxon>Fungi</taxon>
        <taxon>Dikarya</taxon>
        <taxon>Ascomycota</taxon>
        <taxon>Saccharomycotina</taxon>
        <taxon>Pichiomycetes</taxon>
        <taxon>Pichiales</taxon>
        <taxon>Pichiaceae</taxon>
        <taxon>Ambrosiozyma</taxon>
    </lineage>
</organism>
<dbReference type="GO" id="GO:0006031">
    <property type="term" value="P:chitin biosynthetic process"/>
    <property type="evidence" value="ECO:0007669"/>
    <property type="project" value="UniProtKB-UniRule"/>
</dbReference>
<dbReference type="GO" id="GO:0005886">
    <property type="term" value="C:plasma membrane"/>
    <property type="evidence" value="ECO:0007669"/>
    <property type="project" value="UniProtKB-SubCell"/>
</dbReference>
<evidence type="ECO:0000256" key="3">
    <source>
        <dbReference type="ARBA" id="ARBA00022475"/>
    </source>
</evidence>
<comment type="subcellular location">
    <subcellularLocation>
        <location evidence="1 10">Cell membrane</location>
        <topology evidence="1 10">Multi-pass membrane protein</topology>
    </subcellularLocation>
</comment>
<dbReference type="EC" id="2.4.1.16" evidence="2 10"/>
<accession>A0A9W6T051</accession>
<dbReference type="GO" id="GO:0030428">
    <property type="term" value="C:cell septum"/>
    <property type="evidence" value="ECO:0007669"/>
    <property type="project" value="TreeGrafter"/>
</dbReference>
<keyword evidence="4 10" id="KW-0328">Glycosyltransferase</keyword>
<comment type="catalytic activity">
    <reaction evidence="10">
        <text>[(1-&gt;4)-N-acetyl-beta-D-glucosaminyl](n) + UDP-N-acetyl-alpha-D-glucosamine = [(1-&gt;4)-N-acetyl-beta-D-glucosaminyl](n+1) + UDP + H(+)</text>
        <dbReference type="Rhea" id="RHEA:16637"/>
        <dbReference type="Rhea" id="RHEA-COMP:9593"/>
        <dbReference type="Rhea" id="RHEA-COMP:9595"/>
        <dbReference type="ChEBI" id="CHEBI:15378"/>
        <dbReference type="ChEBI" id="CHEBI:17029"/>
        <dbReference type="ChEBI" id="CHEBI:57705"/>
        <dbReference type="ChEBI" id="CHEBI:58223"/>
        <dbReference type="EC" id="2.4.1.16"/>
    </reaction>
</comment>
<evidence type="ECO:0000256" key="10">
    <source>
        <dbReference type="RuleBase" id="RU366040"/>
    </source>
</evidence>
<dbReference type="InterPro" id="IPR013616">
    <property type="entry name" value="Chitin_synth_N"/>
</dbReference>
<keyword evidence="3 10" id="KW-1003">Cell membrane</keyword>
<dbReference type="Pfam" id="PF01644">
    <property type="entry name" value="Chitin_synth_1"/>
    <property type="match status" value="1"/>
</dbReference>
<name>A0A9W6T051_AMBMO</name>
<comment type="function">
    <text evidence="10">Polymerizes chitin, a structural polymer of the cell wall and septum, by transferring the sugar moiety of UDP-GlcNAc to the non-reducing end of the growing chitin polymer.</text>
</comment>
<evidence type="ECO:0000256" key="4">
    <source>
        <dbReference type="ARBA" id="ARBA00022676"/>
    </source>
</evidence>
<evidence type="ECO:0000256" key="2">
    <source>
        <dbReference type="ARBA" id="ARBA00012543"/>
    </source>
</evidence>
<evidence type="ECO:0000256" key="1">
    <source>
        <dbReference type="ARBA" id="ARBA00004651"/>
    </source>
</evidence>
<keyword evidence="5 10" id="KW-0808">Transferase</keyword>
<dbReference type="GO" id="GO:0071555">
    <property type="term" value="P:cell wall organization"/>
    <property type="evidence" value="ECO:0007669"/>
    <property type="project" value="UniProtKB-KW"/>
</dbReference>
<keyword evidence="7" id="KW-1133">Transmembrane helix</keyword>
<feature type="domain" description="Chitin synthase N-terminal" evidence="11">
    <location>
        <begin position="96"/>
        <end position="173"/>
    </location>
</feature>
<evidence type="ECO:0000313" key="13">
    <source>
        <dbReference type="Proteomes" id="UP001165063"/>
    </source>
</evidence>
<proteinExistence type="inferred from homology"/>
<dbReference type="Pfam" id="PF08407">
    <property type="entry name" value="Chitin_synth_1N"/>
    <property type="match status" value="1"/>
</dbReference>
<sequence length="414" mass="47225">MPFPVLPVNHGSDYMQVQQTGTTNYMNAQRTGAGSVHMQQTGASSLTLGEMPVFQQFEREVGEPVIGNVFNPADSTFFQQDDQIQRSNVAAKGETKIQLLDDKYYSFDYPVPKQLIKQIPFEGAKKLTEFTHLRYHAITADASDYDPDSYESRDYIENYPLRPNLYPIKRQTELMIICTMYNEDEVLLGRTLKGVFKNIKYMYNLPDGQERVHPFGKEAWKKIVVVIVSDGRQKINERAKALLTLLGCFQEGIMQEKVNDKDVNAHLFEYTTTFGIGKFDYHKMNDNKGFTVPLVTEQTVPVQIMFLLKEQNKQKINSHRWAFNFLCPNLNPKVVCLLDVGTEPGPNSIYKLWEAFKDPHVGGACGEIRAMLGTHASPNDEATLAHKFGRWFYAQHLVLSLFYLVLSVPTVLKL</sequence>
<evidence type="ECO:0000259" key="11">
    <source>
        <dbReference type="Pfam" id="PF08407"/>
    </source>
</evidence>
<evidence type="ECO:0000256" key="8">
    <source>
        <dbReference type="ARBA" id="ARBA00023136"/>
    </source>
</evidence>
<evidence type="ECO:0000256" key="7">
    <source>
        <dbReference type="ARBA" id="ARBA00022989"/>
    </source>
</evidence>
<dbReference type="AlphaFoldDB" id="A0A9W6T051"/>
<evidence type="ECO:0000313" key="12">
    <source>
        <dbReference type="EMBL" id="GME70034.1"/>
    </source>
</evidence>
<dbReference type="PANTHER" id="PTHR22914">
    <property type="entry name" value="CHITIN SYNTHASE"/>
    <property type="match status" value="1"/>
</dbReference>
<keyword evidence="13" id="KW-1185">Reference proteome</keyword>
<comment type="caution">
    <text evidence="12">The sequence shown here is derived from an EMBL/GenBank/DDBJ whole genome shotgun (WGS) entry which is preliminary data.</text>
</comment>